<dbReference type="GO" id="GO:0043190">
    <property type="term" value="C:ATP-binding cassette (ABC) transporter complex"/>
    <property type="evidence" value="ECO:0007669"/>
    <property type="project" value="InterPro"/>
</dbReference>
<evidence type="ECO:0000313" key="12">
    <source>
        <dbReference type="Proteomes" id="UP000269301"/>
    </source>
</evidence>
<gene>
    <name evidence="11" type="ORF">D8M06_09445</name>
</gene>
<dbReference type="EMBL" id="RBZP01000006">
    <property type="protein sequence ID" value="RKQ33578.1"/>
    <property type="molecule type" value="Genomic_DNA"/>
</dbReference>
<comment type="subcellular location">
    <subcellularLocation>
        <location evidence="1">Cell membrane</location>
        <topology evidence="1">Lipid-anchor</topology>
    </subcellularLocation>
</comment>
<evidence type="ECO:0000313" key="11">
    <source>
        <dbReference type="EMBL" id="RKQ33578.1"/>
    </source>
</evidence>
<dbReference type="SUPFAM" id="SSF53850">
    <property type="entry name" value="Periplasmic binding protein-like II"/>
    <property type="match status" value="1"/>
</dbReference>
<accession>A0A495A3S6</accession>
<dbReference type="CDD" id="cd08504">
    <property type="entry name" value="PBP2_OppA"/>
    <property type="match status" value="1"/>
</dbReference>
<dbReference type="Proteomes" id="UP000269301">
    <property type="component" value="Unassembled WGS sequence"/>
</dbReference>
<keyword evidence="12" id="KW-1185">Reference proteome</keyword>
<evidence type="ECO:0000256" key="4">
    <source>
        <dbReference type="ARBA" id="ARBA00022729"/>
    </source>
</evidence>
<dbReference type="PIRSF" id="PIRSF002741">
    <property type="entry name" value="MppA"/>
    <property type="match status" value="1"/>
</dbReference>
<feature type="domain" description="Solute-binding protein family 5" evidence="10">
    <location>
        <begin position="113"/>
        <end position="492"/>
    </location>
</feature>
<dbReference type="FunFam" id="3.90.76.10:FF:000001">
    <property type="entry name" value="Oligopeptide ABC transporter substrate-binding protein"/>
    <property type="match status" value="1"/>
</dbReference>
<keyword evidence="5" id="KW-0571">Peptide transport</keyword>
<reference evidence="11 12" key="1">
    <citation type="journal article" date="2016" name="Int. J. Syst. Evol. Microbiol.">
        <title>Oceanobacillus halophilus sp. nov., a novel moderately halophilic bacterium from a hypersaline lake.</title>
        <authorList>
            <person name="Amoozegar M.A."/>
            <person name="Bagheri M."/>
            <person name="Makhdoumi A."/>
            <person name="Nikou M.M."/>
            <person name="Fazeli S.A.S."/>
            <person name="Schumann P."/>
            <person name="Sproer C."/>
            <person name="Sanchez-Porro C."/>
            <person name="Ventosa A."/>
        </authorList>
    </citation>
    <scope>NUCLEOTIDE SEQUENCE [LARGE SCALE GENOMIC DNA]</scope>
    <source>
        <strain evidence="11 12">DSM 23996</strain>
    </source>
</reference>
<keyword evidence="5" id="KW-0653">Protein transport</keyword>
<keyword evidence="6" id="KW-0564">Palmitate</keyword>
<evidence type="ECO:0000256" key="5">
    <source>
        <dbReference type="ARBA" id="ARBA00022856"/>
    </source>
</evidence>
<feature type="chain" id="PRO_5038384447" evidence="9">
    <location>
        <begin position="21"/>
        <end position="571"/>
    </location>
</feature>
<keyword evidence="4 9" id="KW-0732">Signal</keyword>
<evidence type="ECO:0000256" key="7">
    <source>
        <dbReference type="ARBA" id="ARBA00023288"/>
    </source>
</evidence>
<dbReference type="PANTHER" id="PTHR30290">
    <property type="entry name" value="PERIPLASMIC BINDING COMPONENT OF ABC TRANSPORTER"/>
    <property type="match status" value="1"/>
</dbReference>
<keyword evidence="7" id="KW-0449">Lipoprotein</keyword>
<name>A0A495A3S6_9BACI</name>
<feature type="region of interest" description="Disordered" evidence="8">
    <location>
        <begin position="24"/>
        <end position="68"/>
    </location>
</feature>
<dbReference type="Gene3D" id="3.40.190.10">
    <property type="entry name" value="Periplasmic binding protein-like II"/>
    <property type="match status" value="1"/>
</dbReference>
<evidence type="ECO:0000256" key="1">
    <source>
        <dbReference type="ARBA" id="ARBA00004193"/>
    </source>
</evidence>
<keyword evidence="3" id="KW-0813">Transport</keyword>
<dbReference type="PROSITE" id="PS51257">
    <property type="entry name" value="PROKAR_LIPOPROTEIN"/>
    <property type="match status" value="1"/>
</dbReference>
<evidence type="ECO:0000256" key="3">
    <source>
        <dbReference type="ARBA" id="ARBA00022448"/>
    </source>
</evidence>
<dbReference type="RefSeq" id="WP_121204307.1">
    <property type="nucleotide sequence ID" value="NZ_RBZP01000006.1"/>
</dbReference>
<dbReference type="Gene3D" id="3.90.76.10">
    <property type="entry name" value="Dipeptide-binding Protein, Domain 1"/>
    <property type="match status" value="1"/>
</dbReference>
<dbReference type="FunFam" id="3.10.105.10:FF:000001">
    <property type="entry name" value="Oligopeptide ABC transporter, oligopeptide-binding protein"/>
    <property type="match status" value="1"/>
</dbReference>
<dbReference type="OrthoDB" id="9801912at2"/>
<comment type="caution">
    <text evidence="11">The sequence shown here is derived from an EMBL/GenBank/DDBJ whole genome shotgun (WGS) entry which is preliminary data.</text>
</comment>
<dbReference type="Pfam" id="PF00496">
    <property type="entry name" value="SBP_bac_5"/>
    <property type="match status" value="1"/>
</dbReference>
<evidence type="ECO:0000256" key="9">
    <source>
        <dbReference type="SAM" id="SignalP"/>
    </source>
</evidence>
<evidence type="ECO:0000256" key="8">
    <source>
        <dbReference type="SAM" id="MobiDB-lite"/>
    </source>
</evidence>
<comment type="similarity">
    <text evidence="2">Belongs to the bacterial solute-binding protein 5 family.</text>
</comment>
<feature type="signal peptide" evidence="9">
    <location>
        <begin position="1"/>
        <end position="20"/>
    </location>
</feature>
<evidence type="ECO:0000259" key="10">
    <source>
        <dbReference type="Pfam" id="PF00496"/>
    </source>
</evidence>
<dbReference type="InterPro" id="IPR000914">
    <property type="entry name" value="SBP_5_dom"/>
</dbReference>
<dbReference type="GO" id="GO:0030288">
    <property type="term" value="C:outer membrane-bounded periplasmic space"/>
    <property type="evidence" value="ECO:0007669"/>
    <property type="project" value="UniProtKB-ARBA"/>
</dbReference>
<dbReference type="Gene3D" id="3.10.105.10">
    <property type="entry name" value="Dipeptide-binding Protein, Domain 3"/>
    <property type="match status" value="1"/>
</dbReference>
<evidence type="ECO:0000256" key="6">
    <source>
        <dbReference type="ARBA" id="ARBA00023139"/>
    </source>
</evidence>
<protein>
    <submittedName>
        <fullName evidence="11">Peptide ABC transporter substrate-binding protein</fullName>
    </submittedName>
</protein>
<proteinExistence type="inferred from homology"/>
<organism evidence="11 12">
    <name type="scientific">Oceanobacillus halophilus</name>
    <dbReference type="NCBI Taxonomy" id="930130"/>
    <lineage>
        <taxon>Bacteria</taxon>
        <taxon>Bacillati</taxon>
        <taxon>Bacillota</taxon>
        <taxon>Bacilli</taxon>
        <taxon>Bacillales</taxon>
        <taxon>Bacillaceae</taxon>
        <taxon>Oceanobacillus</taxon>
    </lineage>
</organism>
<dbReference type="InterPro" id="IPR030678">
    <property type="entry name" value="Peptide/Ni-bd"/>
</dbReference>
<dbReference type="PANTHER" id="PTHR30290:SF79">
    <property type="entry name" value="DIPEPTIDE-BINDING PROTEIN DPPE"/>
    <property type="match status" value="1"/>
</dbReference>
<dbReference type="InterPro" id="IPR039424">
    <property type="entry name" value="SBP_5"/>
</dbReference>
<dbReference type="GO" id="GO:1904680">
    <property type="term" value="F:peptide transmembrane transporter activity"/>
    <property type="evidence" value="ECO:0007669"/>
    <property type="project" value="TreeGrafter"/>
</dbReference>
<dbReference type="AlphaFoldDB" id="A0A495A3S6"/>
<sequence>MNKKWSLLLTLLLTLGIVLAACSGGGTESSSEGEEDSGTEETEAPEETEDSGETEEESTNGEETLAADQTFDINIKSEPPSLNPGTATDTTSGAVLDQVFEGLMRINQEGVPEEAMAESYEVSEDLTTYTFQIREDAVWSNGDPVTAQDFEFAWKWVLDPDNADTDYAYQLYVIKGAQAAKEEGGSLDDVGITAVDEKTLEVVLEQPTPYFLDLTAFYTYYPVNQNVVEGADDWALDAGENYVTNGPFVLDSWAHQDQVVLKKNPDYWDADTVKLETINMYMIDDENTALEMYNSGELDWAGDPTDSLPLSAIPSLAQDGSLNISPLAGIYYYAFNTEKEPFNNVNIRKAFALSINREGIVQSITQREEQPAMALVPPSIWEESNEGYFTDNDIETAKEYLQTGLEELGLDELPPVELSYNTSEAHAAIAQAVQEMWRQNLGVDVTLRNEEWNVYLDSMGSGDFHVGRMGWLADFNDAINFLEIFQTVGGNNYTNWESQEYSDLLDQSRTETDDAARKEILREAEAIFMEDLPIAPVYFYTNAWLSKDYVKGLEVSGLGGVQFKWAYLLEE</sequence>
<feature type="compositionally biased region" description="Acidic residues" evidence="8">
    <location>
        <begin position="31"/>
        <end position="60"/>
    </location>
</feature>
<dbReference type="GO" id="GO:0015833">
    <property type="term" value="P:peptide transport"/>
    <property type="evidence" value="ECO:0007669"/>
    <property type="project" value="UniProtKB-KW"/>
</dbReference>
<evidence type="ECO:0000256" key="2">
    <source>
        <dbReference type="ARBA" id="ARBA00005695"/>
    </source>
</evidence>